<protein>
    <submittedName>
        <fullName evidence="10">MFS transporter</fullName>
    </submittedName>
</protein>
<feature type="transmembrane region" description="Helical" evidence="8">
    <location>
        <begin position="128"/>
        <end position="151"/>
    </location>
</feature>
<evidence type="ECO:0000259" key="9">
    <source>
        <dbReference type="PROSITE" id="PS50850"/>
    </source>
</evidence>
<dbReference type="Gene3D" id="1.20.1720.10">
    <property type="entry name" value="Multidrug resistance protein D"/>
    <property type="match status" value="1"/>
</dbReference>
<organism evidence="10 11">
    <name type="scientific">Amycolatopsis pigmentata</name>
    <dbReference type="NCBI Taxonomy" id="450801"/>
    <lineage>
        <taxon>Bacteria</taxon>
        <taxon>Bacillati</taxon>
        <taxon>Actinomycetota</taxon>
        <taxon>Actinomycetes</taxon>
        <taxon>Pseudonocardiales</taxon>
        <taxon>Pseudonocardiaceae</taxon>
        <taxon>Amycolatopsis</taxon>
    </lineage>
</organism>
<feature type="domain" description="Major facilitator superfamily (MFS) profile" evidence="9">
    <location>
        <begin position="1"/>
        <end position="531"/>
    </location>
</feature>
<feature type="transmembrane region" description="Helical" evidence="8">
    <location>
        <begin position="91"/>
        <end position="116"/>
    </location>
</feature>
<dbReference type="Pfam" id="PF13620">
    <property type="entry name" value="CarboxypepD_reg"/>
    <property type="match status" value="2"/>
</dbReference>
<dbReference type="SUPFAM" id="SSF103473">
    <property type="entry name" value="MFS general substrate transporter"/>
    <property type="match status" value="1"/>
</dbReference>
<name>A0ABW5G528_9PSEU</name>
<dbReference type="EMBL" id="JBHUKR010000027">
    <property type="protein sequence ID" value="MFD2422388.1"/>
    <property type="molecule type" value="Genomic_DNA"/>
</dbReference>
<dbReference type="InterPro" id="IPR013784">
    <property type="entry name" value="Carb-bd-like_fold"/>
</dbReference>
<dbReference type="Gene3D" id="2.60.40.1120">
    <property type="entry name" value="Carboxypeptidase-like, regulatory domain"/>
    <property type="match status" value="2"/>
</dbReference>
<evidence type="ECO:0000256" key="5">
    <source>
        <dbReference type="ARBA" id="ARBA00022989"/>
    </source>
</evidence>
<sequence length="736" mass="76567">MLVATINSSIVLIALPDIFRGIHVNPLEPANTSYLLWMIMGFLVVTAVLVVGFGRLGDMYGRVRMYNLGFAVFSVSSVLLAVTWMDGSGGALWMIGWRVVQGVGGAFLMANSSAILTDAFPVHQRGTALGINGVAAIAGSFLGLVIGGLLGPVEWRLVFLVSVPFGVFGTIWAYLKLRETGQRQRAKMDWWGNITFAIGLIAVLVGITYGLQPYGGHTMGWTSPTVLSCLIGGVVVLLAFAIIETKVANPLFHLGLFRIRAFTLGNIANLLASLGRGGLQFVLIIWLQGIWLPQHGFSFEQTPLWAGIYMLPMTVGFLISAPTSGILSDRIGGRALAAGGMLVTAVTFLLLSMLPVDFSYWSFAAILLLNGLGMGLFVSPNRADIMNSLPPGARGAGAGMTATFQNSAMVLSIGFFFSLMIVGLAGHLPSAMAQGLTAHGVPAADASRIAALPPVGVLFAAFLGYNPIQQLLGGVIGQLPPDQAGFLTGRSFFPQLISAPFSDGLSAAFWFAIVVCLIAAVASWLVGKPKPVVAGEPHESPGSELAAASGELVDVAGGDEPGRITGRLRATDGRRVAGVVTVTGPDGRQVARAVADADAGYAVADLRPGTYTLIITSPGFHPEAASVTVNGFSVVHDFALAGGTPVTVALHGTVTGPGGDGLPGATVTVNDQAGQVVGQVVSGPDGGYEISGLAPGDYTVVTKLFEPAVRQVELGQGESATVDLDFSPDEREDARP</sequence>
<reference evidence="11" key="1">
    <citation type="journal article" date="2019" name="Int. J. Syst. Evol. Microbiol.">
        <title>The Global Catalogue of Microorganisms (GCM) 10K type strain sequencing project: providing services to taxonomists for standard genome sequencing and annotation.</title>
        <authorList>
            <consortium name="The Broad Institute Genomics Platform"/>
            <consortium name="The Broad Institute Genome Sequencing Center for Infectious Disease"/>
            <person name="Wu L."/>
            <person name="Ma J."/>
        </authorList>
    </citation>
    <scope>NUCLEOTIDE SEQUENCE [LARGE SCALE GENOMIC DNA]</scope>
    <source>
        <strain evidence="11">CGMCC 4.7645</strain>
    </source>
</reference>
<feature type="transmembrane region" description="Helical" evidence="8">
    <location>
        <begin position="408"/>
        <end position="428"/>
    </location>
</feature>
<evidence type="ECO:0000256" key="1">
    <source>
        <dbReference type="ARBA" id="ARBA00004651"/>
    </source>
</evidence>
<evidence type="ECO:0000256" key="6">
    <source>
        <dbReference type="ARBA" id="ARBA00023136"/>
    </source>
</evidence>
<evidence type="ECO:0000256" key="7">
    <source>
        <dbReference type="SAM" id="MobiDB-lite"/>
    </source>
</evidence>
<evidence type="ECO:0000256" key="2">
    <source>
        <dbReference type="ARBA" id="ARBA00022448"/>
    </source>
</evidence>
<feature type="transmembrane region" description="Helical" evidence="8">
    <location>
        <begin position="65"/>
        <end position="85"/>
    </location>
</feature>
<dbReference type="InterPro" id="IPR036259">
    <property type="entry name" value="MFS_trans_sf"/>
</dbReference>
<dbReference type="RefSeq" id="WP_378271451.1">
    <property type="nucleotide sequence ID" value="NZ_JBHUKR010000027.1"/>
</dbReference>
<dbReference type="Proteomes" id="UP001597417">
    <property type="component" value="Unassembled WGS sequence"/>
</dbReference>
<feature type="transmembrane region" description="Helical" evidence="8">
    <location>
        <begin position="221"/>
        <end position="243"/>
    </location>
</feature>
<keyword evidence="11" id="KW-1185">Reference proteome</keyword>
<comment type="caution">
    <text evidence="10">The sequence shown here is derived from an EMBL/GenBank/DDBJ whole genome shotgun (WGS) entry which is preliminary data.</text>
</comment>
<keyword evidence="5 8" id="KW-1133">Transmembrane helix</keyword>
<keyword evidence="3" id="KW-1003">Cell membrane</keyword>
<dbReference type="Gene3D" id="1.20.1250.20">
    <property type="entry name" value="MFS general substrate transporter like domains"/>
    <property type="match status" value="1"/>
</dbReference>
<dbReference type="PROSITE" id="PS50850">
    <property type="entry name" value="MFS"/>
    <property type="match status" value="1"/>
</dbReference>
<feature type="region of interest" description="Disordered" evidence="7">
    <location>
        <begin position="716"/>
        <end position="736"/>
    </location>
</feature>
<dbReference type="Pfam" id="PF07690">
    <property type="entry name" value="MFS_1"/>
    <property type="match status" value="1"/>
</dbReference>
<dbReference type="SUPFAM" id="SSF49464">
    <property type="entry name" value="Carboxypeptidase regulatory domain-like"/>
    <property type="match status" value="1"/>
</dbReference>
<feature type="transmembrane region" description="Helical" evidence="8">
    <location>
        <begin position="507"/>
        <end position="526"/>
    </location>
</feature>
<keyword evidence="2" id="KW-0813">Transport</keyword>
<dbReference type="SUPFAM" id="SSF49452">
    <property type="entry name" value="Starch-binding domain-like"/>
    <property type="match status" value="1"/>
</dbReference>
<feature type="transmembrane region" description="Helical" evidence="8">
    <location>
        <begin position="360"/>
        <end position="378"/>
    </location>
</feature>
<evidence type="ECO:0000313" key="11">
    <source>
        <dbReference type="Proteomes" id="UP001597417"/>
    </source>
</evidence>
<feature type="transmembrane region" description="Helical" evidence="8">
    <location>
        <begin position="264"/>
        <end position="287"/>
    </location>
</feature>
<dbReference type="InterPro" id="IPR020846">
    <property type="entry name" value="MFS_dom"/>
</dbReference>
<evidence type="ECO:0000256" key="8">
    <source>
        <dbReference type="SAM" id="Phobius"/>
    </source>
</evidence>
<dbReference type="PANTHER" id="PTHR42718:SF46">
    <property type="entry name" value="BLR6921 PROTEIN"/>
    <property type="match status" value="1"/>
</dbReference>
<keyword evidence="6 8" id="KW-0472">Membrane</keyword>
<feature type="transmembrane region" description="Helical" evidence="8">
    <location>
        <begin position="307"/>
        <end position="328"/>
    </location>
</feature>
<feature type="transmembrane region" description="Helical" evidence="8">
    <location>
        <begin position="34"/>
        <end position="53"/>
    </location>
</feature>
<accession>A0ABW5G528</accession>
<comment type="subcellular location">
    <subcellularLocation>
        <location evidence="1">Cell membrane</location>
        <topology evidence="1">Multi-pass membrane protein</topology>
    </subcellularLocation>
</comment>
<dbReference type="PANTHER" id="PTHR42718">
    <property type="entry name" value="MAJOR FACILITATOR SUPERFAMILY MULTIDRUG TRANSPORTER MFSC"/>
    <property type="match status" value="1"/>
</dbReference>
<dbReference type="CDD" id="cd17321">
    <property type="entry name" value="MFS_MMR_MDR_like"/>
    <property type="match status" value="1"/>
</dbReference>
<proteinExistence type="predicted"/>
<keyword evidence="4 8" id="KW-0812">Transmembrane</keyword>
<evidence type="ECO:0000256" key="4">
    <source>
        <dbReference type="ARBA" id="ARBA00022692"/>
    </source>
</evidence>
<evidence type="ECO:0000256" key="3">
    <source>
        <dbReference type="ARBA" id="ARBA00022475"/>
    </source>
</evidence>
<feature type="transmembrane region" description="Helical" evidence="8">
    <location>
        <begin position="335"/>
        <end position="354"/>
    </location>
</feature>
<dbReference type="InterPro" id="IPR011701">
    <property type="entry name" value="MFS"/>
</dbReference>
<gene>
    <name evidence="10" type="ORF">ACFSXZ_39305</name>
</gene>
<feature type="transmembrane region" description="Helical" evidence="8">
    <location>
        <begin position="189"/>
        <end position="209"/>
    </location>
</feature>
<evidence type="ECO:0000313" key="10">
    <source>
        <dbReference type="EMBL" id="MFD2422388.1"/>
    </source>
</evidence>
<feature type="transmembrane region" description="Helical" evidence="8">
    <location>
        <begin position="157"/>
        <end position="177"/>
    </location>
</feature>
<dbReference type="InterPro" id="IPR008969">
    <property type="entry name" value="CarboxyPept-like_regulatory"/>
</dbReference>